<feature type="region of interest" description="Disordered" evidence="2">
    <location>
        <begin position="159"/>
        <end position="188"/>
    </location>
</feature>
<feature type="domain" description="RING-type" evidence="3">
    <location>
        <begin position="68"/>
        <end position="112"/>
    </location>
</feature>
<dbReference type="InterPro" id="IPR051266">
    <property type="entry name" value="CLCR"/>
</dbReference>
<dbReference type="OrthoDB" id="687730at2759"/>
<evidence type="ECO:0000259" key="3">
    <source>
        <dbReference type="PROSITE" id="PS50089"/>
    </source>
</evidence>
<evidence type="ECO:0000313" key="5">
    <source>
        <dbReference type="Proteomes" id="UP000189703"/>
    </source>
</evidence>
<dbReference type="InterPro" id="IPR036465">
    <property type="entry name" value="vWFA_dom_sf"/>
</dbReference>
<evidence type="ECO:0000256" key="2">
    <source>
        <dbReference type="SAM" id="MobiDB-lite"/>
    </source>
</evidence>
<dbReference type="GO" id="GO:0008270">
    <property type="term" value="F:zinc ion binding"/>
    <property type="evidence" value="ECO:0007669"/>
    <property type="project" value="UniProtKB-KW"/>
</dbReference>
<dbReference type="InterPro" id="IPR001841">
    <property type="entry name" value="Znf_RING"/>
</dbReference>
<evidence type="ECO:0000256" key="1">
    <source>
        <dbReference type="PROSITE-ProRule" id="PRU00175"/>
    </source>
</evidence>
<keyword evidence="1" id="KW-0862">Zinc</keyword>
<dbReference type="InterPro" id="IPR032838">
    <property type="entry name" value="Vwaint_dom"/>
</dbReference>
<dbReference type="Proteomes" id="UP000189703">
    <property type="component" value="Unplaced"/>
</dbReference>
<evidence type="ECO:0000313" key="6">
    <source>
        <dbReference type="RefSeq" id="XP_010274117.1"/>
    </source>
</evidence>
<feature type="region of interest" description="Disordered" evidence="2">
    <location>
        <begin position="20"/>
        <end position="49"/>
    </location>
</feature>
<dbReference type="InParanoid" id="A0A1U8B0H8"/>
<dbReference type="SUPFAM" id="SSF57850">
    <property type="entry name" value="RING/U-box"/>
    <property type="match status" value="1"/>
</dbReference>
<keyword evidence="5" id="KW-1185">Reference proteome</keyword>
<protein>
    <submittedName>
        <fullName evidence="6">Uncharacterized protein LOC104609480</fullName>
    </submittedName>
</protein>
<dbReference type="Pfam" id="PF00092">
    <property type="entry name" value="VWA"/>
    <property type="match status" value="1"/>
</dbReference>
<dbReference type="KEGG" id="nnu:104609480"/>
<dbReference type="SMART" id="SM00327">
    <property type="entry name" value="VWA"/>
    <property type="match status" value="1"/>
</dbReference>
<dbReference type="Gene3D" id="3.30.40.10">
    <property type="entry name" value="Zinc/RING finger domain, C3HC4 (zinc finger)"/>
    <property type="match status" value="1"/>
</dbReference>
<dbReference type="PROSITE" id="PS50234">
    <property type="entry name" value="VWFA"/>
    <property type="match status" value="1"/>
</dbReference>
<proteinExistence type="predicted"/>
<evidence type="ECO:0000259" key="4">
    <source>
        <dbReference type="PROSITE" id="PS50234"/>
    </source>
</evidence>
<keyword evidence="1" id="KW-0863">Zinc-finger</keyword>
<dbReference type="Gene3D" id="3.40.50.410">
    <property type="entry name" value="von Willebrand factor, type A domain"/>
    <property type="match status" value="1"/>
</dbReference>
<dbReference type="Pfam" id="PF17123">
    <property type="entry name" value="zf-RING_11"/>
    <property type="match status" value="1"/>
</dbReference>
<dbReference type="SMART" id="SM00184">
    <property type="entry name" value="RING"/>
    <property type="match status" value="1"/>
</dbReference>
<accession>A0A1U8B0H8</accession>
<dbReference type="OMA" id="GDGLCNW"/>
<feature type="region of interest" description="Disordered" evidence="2">
    <location>
        <begin position="711"/>
        <end position="731"/>
    </location>
</feature>
<feature type="domain" description="VWFA" evidence="4">
    <location>
        <begin position="246"/>
        <end position="456"/>
    </location>
</feature>
<reference evidence="6" key="1">
    <citation type="submission" date="2025-08" db="UniProtKB">
        <authorList>
            <consortium name="RefSeq"/>
        </authorList>
    </citation>
    <scope>IDENTIFICATION</scope>
</reference>
<dbReference type="RefSeq" id="XP_010274117.1">
    <property type="nucleotide sequence ID" value="XM_010275815.2"/>
</dbReference>
<sequence>MTSAWNKLKKSLSLRISSQSSLSLDSPPSRNLASDVSETDVRVSTPRSSLSGIRLSRSVSSRSTKKTCAICLGSMRPGQGQAIFTAECSHAFHFNCIASSVKHGNHLCPICRSKWKDIPFQAPSDIVDPQLNGIGRARITPFNTPLDEFHAALHRHLPQQPSPRAEPQHFDDDEPLNTSHASSSPNPLHQIHQVEAPTNQLATVKVFPEFPAVPAAETCSTFAVLVSVKAPSLHENARHRDRAPIDLVTVLDVSGSMGGTKLALLKRAVRFIIRNLGPADRLSIVAFSSTARRIFPLRLMSDAGRDDAVFAINSLVSSGGTNIVEGLKKGVRVLEDRRERNPVARIILLSDGKDTYNNDTSYHPNGQQNQTSLNSWQVLDYLNLLPPAIRPSDSGAGDGARQMCIPVHTFGFGSDHDATAMHAISDVSGGTYSFIQRASIIQDAFARCIGGLLSVVAQELRLTVSSISPGVYIGSIPTGKYLSQIINQGQQGIIDVGDLYADEEKDFLVHLSIPVFPTEESEEIEATTPLLAVECTYKDPLSQEMVHGESRRVEIRRPKVLSSLDNTTCLEVDRQRNRLWVAEGIAEAQGMAEKGNLEGAQSVLANRRSVLLASASAQAGDGLCNWLEAELKEIRERMASQELYEETGRAYVLSGLSSHSWQRATTRGNSTTHGLVYNTEGNNSHVSGGSVGYETPSMVSMVTRSQTLSLPVGNPPPRRLNRSCSLVHRAN</sequence>
<name>A0A1U8B0H8_NELNU</name>
<feature type="compositionally biased region" description="Polar residues" evidence="2">
    <location>
        <begin position="176"/>
        <end position="187"/>
    </location>
</feature>
<dbReference type="eggNOG" id="ENOG502QUK3">
    <property type="taxonomic scope" value="Eukaryota"/>
</dbReference>
<feature type="compositionally biased region" description="Low complexity" evidence="2">
    <location>
        <begin position="20"/>
        <end position="32"/>
    </location>
</feature>
<gene>
    <name evidence="6" type="primary">LOC104609480</name>
</gene>
<dbReference type="AlphaFoldDB" id="A0A1U8B0H8"/>
<dbReference type="Pfam" id="PF14624">
    <property type="entry name" value="Vwaint"/>
    <property type="match status" value="1"/>
</dbReference>
<dbReference type="PANTHER" id="PTHR10579">
    <property type="entry name" value="CALCIUM-ACTIVATED CHLORIDE CHANNEL REGULATOR"/>
    <property type="match status" value="1"/>
</dbReference>
<keyword evidence="1" id="KW-0479">Metal-binding</keyword>
<dbReference type="SUPFAM" id="SSF53300">
    <property type="entry name" value="vWA-like"/>
    <property type="match status" value="1"/>
</dbReference>
<dbReference type="GeneID" id="104609480"/>
<dbReference type="CDD" id="cd01466">
    <property type="entry name" value="vWA_C3HC4_type"/>
    <property type="match status" value="1"/>
</dbReference>
<dbReference type="CDD" id="cd23114">
    <property type="entry name" value="RING-H2_WAVH2"/>
    <property type="match status" value="1"/>
</dbReference>
<dbReference type="InterPro" id="IPR013083">
    <property type="entry name" value="Znf_RING/FYVE/PHD"/>
</dbReference>
<dbReference type="PROSITE" id="PS50089">
    <property type="entry name" value="ZF_RING_2"/>
    <property type="match status" value="1"/>
</dbReference>
<organism evidence="5 6">
    <name type="scientific">Nelumbo nucifera</name>
    <name type="common">Sacred lotus</name>
    <dbReference type="NCBI Taxonomy" id="4432"/>
    <lineage>
        <taxon>Eukaryota</taxon>
        <taxon>Viridiplantae</taxon>
        <taxon>Streptophyta</taxon>
        <taxon>Embryophyta</taxon>
        <taxon>Tracheophyta</taxon>
        <taxon>Spermatophyta</taxon>
        <taxon>Magnoliopsida</taxon>
        <taxon>Proteales</taxon>
        <taxon>Nelumbonaceae</taxon>
        <taxon>Nelumbo</taxon>
    </lineage>
</organism>
<dbReference type="InterPro" id="IPR002035">
    <property type="entry name" value="VWF_A"/>
</dbReference>
<dbReference type="PANTHER" id="PTHR10579:SF146">
    <property type="entry name" value="RING-TYPE DOMAIN-CONTAINING PROTEIN"/>
    <property type="match status" value="1"/>
</dbReference>